<reference evidence="2 3" key="1">
    <citation type="submission" date="2024-05" db="EMBL/GenBank/DDBJ databases">
        <title>A high-quality chromosomal-level genome assembly of Topmouth culter (Culter alburnus).</title>
        <authorList>
            <person name="Zhao H."/>
        </authorList>
    </citation>
    <scope>NUCLEOTIDE SEQUENCE [LARGE SCALE GENOMIC DNA]</scope>
    <source>
        <strain evidence="2">CATC2023</strain>
        <tissue evidence="2">Muscle</tissue>
    </source>
</reference>
<evidence type="ECO:0000313" key="3">
    <source>
        <dbReference type="Proteomes" id="UP001479290"/>
    </source>
</evidence>
<organism evidence="2 3">
    <name type="scientific">Culter alburnus</name>
    <name type="common">Topmouth culter</name>
    <dbReference type="NCBI Taxonomy" id="194366"/>
    <lineage>
        <taxon>Eukaryota</taxon>
        <taxon>Metazoa</taxon>
        <taxon>Chordata</taxon>
        <taxon>Craniata</taxon>
        <taxon>Vertebrata</taxon>
        <taxon>Euteleostomi</taxon>
        <taxon>Actinopterygii</taxon>
        <taxon>Neopterygii</taxon>
        <taxon>Teleostei</taxon>
        <taxon>Ostariophysi</taxon>
        <taxon>Cypriniformes</taxon>
        <taxon>Xenocyprididae</taxon>
        <taxon>Xenocypridinae</taxon>
        <taxon>Culter</taxon>
    </lineage>
</organism>
<dbReference type="AlphaFoldDB" id="A0AAW2AVG9"/>
<feature type="region of interest" description="Disordered" evidence="1">
    <location>
        <begin position="1"/>
        <end position="103"/>
    </location>
</feature>
<name>A0AAW2AVG9_CULAL</name>
<feature type="compositionally biased region" description="Basic residues" evidence="1">
    <location>
        <begin position="9"/>
        <end position="20"/>
    </location>
</feature>
<dbReference type="EMBL" id="JAWDJR010000004">
    <property type="protein sequence ID" value="KAK9976739.1"/>
    <property type="molecule type" value="Genomic_DNA"/>
</dbReference>
<feature type="compositionally biased region" description="Acidic residues" evidence="1">
    <location>
        <begin position="44"/>
        <end position="64"/>
    </location>
</feature>
<gene>
    <name evidence="2" type="ORF">ABG768_021942</name>
</gene>
<protein>
    <submittedName>
        <fullName evidence="2">Uncharacterized protein</fullName>
    </submittedName>
</protein>
<comment type="caution">
    <text evidence="2">The sequence shown here is derived from an EMBL/GenBank/DDBJ whole genome shotgun (WGS) entry which is preliminary data.</text>
</comment>
<evidence type="ECO:0000256" key="1">
    <source>
        <dbReference type="SAM" id="MobiDB-lite"/>
    </source>
</evidence>
<dbReference type="Proteomes" id="UP001479290">
    <property type="component" value="Unassembled WGS sequence"/>
</dbReference>
<accession>A0AAW2AVG9</accession>
<sequence length="103" mass="11324">MVSESLRQVTHRYHLLKRRSQGAPSSHLARVTGRLMASIRSPEEGEAEQEEDEPLALPLEEPDCQDPGLQAPTPQPPAKASTSSSPDQEKHSFPDHVAALSEY</sequence>
<keyword evidence="3" id="KW-1185">Reference proteome</keyword>
<proteinExistence type="predicted"/>
<evidence type="ECO:0000313" key="2">
    <source>
        <dbReference type="EMBL" id="KAK9976739.1"/>
    </source>
</evidence>